<dbReference type="EMBL" id="PJQY01003191">
    <property type="protein sequence ID" value="PQM39501.1"/>
    <property type="molecule type" value="Genomic_DNA"/>
</dbReference>
<reference evidence="1 2" key="1">
    <citation type="submission" date="2018-02" db="EMBL/GenBank/DDBJ databases">
        <title>Draft genome of wild Prunus yedoensis var. nudiflora.</title>
        <authorList>
            <person name="Baek S."/>
            <person name="Kim J.-H."/>
            <person name="Choi K."/>
            <person name="Kim G.-B."/>
            <person name="Cho A."/>
            <person name="Jang H."/>
            <person name="Shin C.-H."/>
            <person name="Yu H.-J."/>
            <person name="Mun J.-H."/>
        </authorList>
    </citation>
    <scope>NUCLEOTIDE SEQUENCE [LARGE SCALE GENOMIC DNA]</scope>
    <source>
        <strain evidence="2">cv. Jeju island</strain>
        <tissue evidence="1">Leaf</tissue>
    </source>
</reference>
<dbReference type="PANTHER" id="PTHR36482:SF5">
    <property type="entry name" value="23 KDA JASMONATE-INDUCED PROTEIN-LIKE"/>
    <property type="match status" value="1"/>
</dbReference>
<sequence>MACNVFGNPIENSTLNGMPEYKCMSIERKDRAKVALQMKNVGDKDRKALTFVENLKKQHGDGISTLCLIYNATGDTLTYSISKDWCGHIGQFPYPTLIANGQWGAFLHVQKLGTPEGSVATVVYNGKSKYGGDRGWLLAWSNNRVAYENKVFTESRTVEHYLDNVDWIPQIYDFVDKSGTYKSERWYGCFSTISTGCGTSPIVEAIFMLDDA</sequence>
<dbReference type="Proteomes" id="UP000250321">
    <property type="component" value="Unassembled WGS sequence"/>
</dbReference>
<evidence type="ECO:0000313" key="1">
    <source>
        <dbReference type="EMBL" id="PQM39501.1"/>
    </source>
</evidence>
<dbReference type="PANTHER" id="PTHR36482">
    <property type="entry name" value="OSJNBA0024J22.15 PROTEIN"/>
    <property type="match status" value="1"/>
</dbReference>
<gene>
    <name evidence="1" type="ORF">Pyn_00493</name>
</gene>
<organism evidence="1 2">
    <name type="scientific">Prunus yedoensis var. nudiflora</name>
    <dbReference type="NCBI Taxonomy" id="2094558"/>
    <lineage>
        <taxon>Eukaryota</taxon>
        <taxon>Viridiplantae</taxon>
        <taxon>Streptophyta</taxon>
        <taxon>Embryophyta</taxon>
        <taxon>Tracheophyta</taxon>
        <taxon>Spermatophyta</taxon>
        <taxon>Magnoliopsida</taxon>
        <taxon>eudicotyledons</taxon>
        <taxon>Gunneridae</taxon>
        <taxon>Pentapetalae</taxon>
        <taxon>rosids</taxon>
        <taxon>fabids</taxon>
        <taxon>Rosales</taxon>
        <taxon>Rosaceae</taxon>
        <taxon>Amygdaloideae</taxon>
        <taxon>Amygdaleae</taxon>
        <taxon>Prunus</taxon>
    </lineage>
</organism>
<dbReference type="OrthoDB" id="2617878at2759"/>
<name>A0A314UQ45_PRUYE</name>
<accession>A0A314UQ45</accession>
<dbReference type="InterPro" id="IPR049065">
    <property type="entry name" value="Nakanori"/>
</dbReference>
<keyword evidence="2" id="KW-1185">Reference proteome</keyword>
<protein>
    <submittedName>
        <fullName evidence="1">23 kDa jasmonate-induced protein-like</fullName>
    </submittedName>
</protein>
<evidence type="ECO:0000313" key="2">
    <source>
        <dbReference type="Proteomes" id="UP000250321"/>
    </source>
</evidence>
<dbReference type="InterPro" id="IPR053085">
    <property type="entry name" value="Jasmonate-induced_protein"/>
</dbReference>
<dbReference type="Pfam" id="PF21230">
    <property type="entry name" value="Nakanori"/>
    <property type="match status" value="1"/>
</dbReference>
<dbReference type="AlphaFoldDB" id="A0A314UQ45"/>
<comment type="caution">
    <text evidence="1">The sequence shown here is derived from an EMBL/GenBank/DDBJ whole genome shotgun (WGS) entry which is preliminary data.</text>
</comment>
<proteinExistence type="predicted"/>